<dbReference type="Pfam" id="PF03381">
    <property type="entry name" value="CDC50"/>
    <property type="match status" value="1"/>
</dbReference>
<dbReference type="GO" id="GO:0005886">
    <property type="term" value="C:plasma membrane"/>
    <property type="evidence" value="ECO:0007669"/>
    <property type="project" value="TreeGrafter"/>
</dbReference>
<dbReference type="Proteomes" id="UP000179807">
    <property type="component" value="Unassembled WGS sequence"/>
</dbReference>
<dbReference type="VEuPathDB" id="TrichDB:TRFO_24676"/>
<accession>A0A1J4KCT3</accession>
<keyword evidence="9" id="KW-1185">Reference proteome</keyword>
<dbReference type="GO" id="GO:0005794">
    <property type="term" value="C:Golgi apparatus"/>
    <property type="evidence" value="ECO:0007669"/>
    <property type="project" value="TreeGrafter"/>
</dbReference>
<evidence type="ECO:0000256" key="7">
    <source>
        <dbReference type="SAM" id="Phobius"/>
    </source>
</evidence>
<dbReference type="GeneID" id="94838596"/>
<dbReference type="AlphaFoldDB" id="A0A1J4KCT3"/>
<evidence type="ECO:0000256" key="3">
    <source>
        <dbReference type="ARBA" id="ARBA00022692"/>
    </source>
</evidence>
<feature type="transmembrane region" description="Helical" evidence="7">
    <location>
        <begin position="31"/>
        <end position="52"/>
    </location>
</feature>
<proteinExistence type="inferred from homology"/>
<comment type="caution">
    <text evidence="8">The sequence shown here is derived from an EMBL/GenBank/DDBJ whole genome shotgun (WGS) entry which is preliminary data.</text>
</comment>
<keyword evidence="3 7" id="KW-0812">Transmembrane</keyword>
<comment type="similarity">
    <text evidence="2 6">Belongs to the CDC50/LEM3 family.</text>
</comment>
<keyword evidence="4 7" id="KW-1133">Transmembrane helix</keyword>
<sequence>MHQNENAVPPITNLFLTQQLPSQRFEITSSLFIVVFNILSIVFAVFGVILLFSRENATEYTYEYGSKCGSQMTCTITIEITKPLPHPVALMYEISGLYQNHLLSMRSRSDDQLLGQYVRFDEMLECKPYRSIDDDPSPNKWILPCGLEAHTFFNDTFEISGLRPLNGPDYPETGIFPHELNTMYQTGVKWLESRDEYLSDHLNLRFAAWMDTAAFSSFRRIWGITAETGTLQKQNLTIVISNNYNVSSFNGTKSIVLASKDSYPSSSPYLGILYLVFAGIMLFSSSTVVIVKRNQNLHI</sequence>
<evidence type="ECO:0000256" key="5">
    <source>
        <dbReference type="ARBA" id="ARBA00023136"/>
    </source>
</evidence>
<gene>
    <name evidence="8" type="ORF">TRFO_24676</name>
</gene>
<evidence type="ECO:0000256" key="2">
    <source>
        <dbReference type="ARBA" id="ARBA00009457"/>
    </source>
</evidence>
<evidence type="ECO:0000313" key="9">
    <source>
        <dbReference type="Proteomes" id="UP000179807"/>
    </source>
</evidence>
<evidence type="ECO:0000256" key="1">
    <source>
        <dbReference type="ARBA" id="ARBA00004141"/>
    </source>
</evidence>
<name>A0A1J4KCT3_9EUKA</name>
<dbReference type="RefSeq" id="XP_068360397.1">
    <property type="nucleotide sequence ID" value="XM_068503892.1"/>
</dbReference>
<dbReference type="GO" id="GO:0005783">
    <property type="term" value="C:endoplasmic reticulum"/>
    <property type="evidence" value="ECO:0007669"/>
    <property type="project" value="TreeGrafter"/>
</dbReference>
<keyword evidence="5 6" id="KW-0472">Membrane</keyword>
<dbReference type="PANTHER" id="PTHR10926:SF0">
    <property type="entry name" value="CDC50, ISOFORM A"/>
    <property type="match status" value="1"/>
</dbReference>
<organism evidence="8 9">
    <name type="scientific">Tritrichomonas foetus</name>
    <dbReference type="NCBI Taxonomy" id="1144522"/>
    <lineage>
        <taxon>Eukaryota</taxon>
        <taxon>Metamonada</taxon>
        <taxon>Parabasalia</taxon>
        <taxon>Tritrichomonadida</taxon>
        <taxon>Tritrichomonadidae</taxon>
        <taxon>Tritrichomonas</taxon>
    </lineage>
</organism>
<evidence type="ECO:0000256" key="4">
    <source>
        <dbReference type="ARBA" id="ARBA00022989"/>
    </source>
</evidence>
<dbReference type="EMBL" id="MLAK01000703">
    <property type="protein sequence ID" value="OHT07261.1"/>
    <property type="molecule type" value="Genomic_DNA"/>
</dbReference>
<evidence type="ECO:0000313" key="8">
    <source>
        <dbReference type="EMBL" id="OHT07261.1"/>
    </source>
</evidence>
<dbReference type="PIRSF" id="PIRSF015840">
    <property type="entry name" value="DUF284_TM_euk"/>
    <property type="match status" value="1"/>
</dbReference>
<comment type="subcellular location">
    <subcellularLocation>
        <location evidence="1">Membrane</location>
        <topology evidence="1">Multi-pass membrane protein</topology>
    </subcellularLocation>
</comment>
<protein>
    <submittedName>
        <fullName evidence="8">Cell cycle control protein 50B</fullName>
    </submittedName>
</protein>
<dbReference type="InterPro" id="IPR005045">
    <property type="entry name" value="CDC50/LEM3_fam"/>
</dbReference>
<reference evidence="8" key="1">
    <citation type="submission" date="2016-10" db="EMBL/GenBank/DDBJ databases">
        <authorList>
            <person name="Benchimol M."/>
            <person name="Almeida L.G."/>
            <person name="Vasconcelos A.T."/>
            <person name="Perreira-Neves A."/>
            <person name="Rosa I.A."/>
            <person name="Tasca T."/>
            <person name="Bogo M.R."/>
            <person name="de Souza W."/>
        </authorList>
    </citation>
    <scope>NUCLEOTIDE SEQUENCE [LARGE SCALE GENOMIC DNA]</scope>
    <source>
        <strain evidence="8">K</strain>
    </source>
</reference>
<dbReference type="PANTHER" id="PTHR10926">
    <property type="entry name" value="CELL CYCLE CONTROL PROTEIN 50"/>
    <property type="match status" value="1"/>
</dbReference>
<evidence type="ECO:0000256" key="6">
    <source>
        <dbReference type="PIRNR" id="PIRNR015840"/>
    </source>
</evidence>
<dbReference type="OrthoDB" id="340608at2759"/>
<feature type="transmembrane region" description="Helical" evidence="7">
    <location>
        <begin position="269"/>
        <end position="291"/>
    </location>
</feature>